<dbReference type="Gene3D" id="2.60.40.2440">
    <property type="entry name" value="Carbohydrate binding type-21 domain"/>
    <property type="match status" value="1"/>
</dbReference>
<dbReference type="PANTHER" id="PTHR12307">
    <property type="entry name" value="PROTEIN PHOSPHATASE 1 REGULATORY SUBUNIT"/>
    <property type="match status" value="1"/>
</dbReference>
<feature type="region of interest" description="Disordered" evidence="1">
    <location>
        <begin position="438"/>
        <end position="481"/>
    </location>
</feature>
<feature type="region of interest" description="Disordered" evidence="1">
    <location>
        <begin position="619"/>
        <end position="675"/>
    </location>
</feature>
<dbReference type="InterPro" id="IPR005036">
    <property type="entry name" value="CBM21_dom"/>
</dbReference>
<gene>
    <name evidence="3" type="ORF">K402DRAFT_343074</name>
</gene>
<evidence type="ECO:0000313" key="4">
    <source>
        <dbReference type="Proteomes" id="UP000800041"/>
    </source>
</evidence>
<dbReference type="GO" id="GO:2001069">
    <property type="term" value="F:glycogen binding"/>
    <property type="evidence" value="ECO:0007669"/>
    <property type="project" value="TreeGrafter"/>
</dbReference>
<dbReference type="Pfam" id="PF03370">
    <property type="entry name" value="CBM_21"/>
    <property type="match status" value="1"/>
</dbReference>
<evidence type="ECO:0000259" key="2">
    <source>
        <dbReference type="PROSITE" id="PS51159"/>
    </source>
</evidence>
<evidence type="ECO:0000313" key="3">
    <source>
        <dbReference type="EMBL" id="KAF1981129.1"/>
    </source>
</evidence>
<accession>A0A6G1GK44</accession>
<dbReference type="EMBL" id="ML977207">
    <property type="protein sequence ID" value="KAF1981129.1"/>
    <property type="molecule type" value="Genomic_DNA"/>
</dbReference>
<dbReference type="PANTHER" id="PTHR12307:SF36">
    <property type="entry name" value="GLYCOGEN-BINDING SUBUNIT 76A"/>
    <property type="match status" value="1"/>
</dbReference>
<feature type="domain" description="CBM21" evidence="2">
    <location>
        <begin position="320"/>
        <end position="432"/>
    </location>
</feature>
<dbReference type="InterPro" id="IPR038175">
    <property type="entry name" value="CBM21_dom_sf"/>
</dbReference>
<feature type="compositionally biased region" description="Polar residues" evidence="1">
    <location>
        <begin position="570"/>
        <end position="581"/>
    </location>
</feature>
<feature type="compositionally biased region" description="Polar residues" evidence="1">
    <location>
        <begin position="1"/>
        <end position="34"/>
    </location>
</feature>
<dbReference type="GO" id="GO:0000164">
    <property type="term" value="C:protein phosphatase type 1 complex"/>
    <property type="evidence" value="ECO:0007669"/>
    <property type="project" value="TreeGrafter"/>
</dbReference>
<dbReference type="OrthoDB" id="1881at2759"/>
<feature type="region of interest" description="Disordered" evidence="1">
    <location>
        <begin position="106"/>
        <end position="126"/>
    </location>
</feature>
<sequence length="729" mass="79114">MPYTPPSQRSPATSKPTSPSISRTHSYSDVNPSATHHAGRPSLPRSVSSTAYLQKHRRSPSISDNINADNSVKGDTTSSSANAPTVTGTIAPLQIHTDIPLIVVGTRESPLSSDDEDRERKREHSLAELQQALQSIELKRGYSPPRSNDNTGKVHSAHPMTAKLPGSHSQALTPEARKISHSRSSSELALSTHHKNISESPITTSDDSDADDEDLRMKPPLLRKKSGELVKPALRPSSRRRPSSMPGTPTFSKAVHFNDDIEQVRHFLQVDRPIAVSAGSSPVETLDSEHEYPFGYEDGYASKGIELELRLSNFPQESYERKTMPIAVERIFLSADNKTLIGNVSVANLAFNKFIVARFTLDYWKTTSEVVAEYNNDVRRKQSNDGRDRFNFNIKLADQANLESKTLLLCVRYNVNGQEFWDNNGNMNFQVDFMKKTKGTQGKGGMQGGSLGIIPRSKHSPPTARARTTPASPDDDFSSGFDSKYEFGPRRMVMSEPNPALRFKPKKRAIIFPDQAAQKSDGSGQGFSTRYDFGASLSAALSNAQSALGDRSGLQPKQTAPAIGNIGKAQPTTAMSQSSAPAVTGAGARPDTLSSEKPDLKSAEYNELIQKYCFFGSGKSSPQNVPAKPTVSDQAPENDFSDHSSGSNQDSGTSTPSPKMSPLLDGTNDQKTPTRTTTAFLVRSTSPGPITGFDMIPRGTSPIAYGNTSFRQGMHGGLFSEHTPTAILG</sequence>
<reference evidence="3" key="1">
    <citation type="journal article" date="2020" name="Stud. Mycol.">
        <title>101 Dothideomycetes genomes: a test case for predicting lifestyles and emergence of pathogens.</title>
        <authorList>
            <person name="Haridas S."/>
            <person name="Albert R."/>
            <person name="Binder M."/>
            <person name="Bloem J."/>
            <person name="Labutti K."/>
            <person name="Salamov A."/>
            <person name="Andreopoulos B."/>
            <person name="Baker S."/>
            <person name="Barry K."/>
            <person name="Bills G."/>
            <person name="Bluhm B."/>
            <person name="Cannon C."/>
            <person name="Castanera R."/>
            <person name="Culley D."/>
            <person name="Daum C."/>
            <person name="Ezra D."/>
            <person name="Gonzalez J."/>
            <person name="Henrissat B."/>
            <person name="Kuo A."/>
            <person name="Liang C."/>
            <person name="Lipzen A."/>
            <person name="Lutzoni F."/>
            <person name="Magnuson J."/>
            <person name="Mondo S."/>
            <person name="Nolan M."/>
            <person name="Ohm R."/>
            <person name="Pangilinan J."/>
            <person name="Park H.-J."/>
            <person name="Ramirez L."/>
            <person name="Alfaro M."/>
            <person name="Sun H."/>
            <person name="Tritt A."/>
            <person name="Yoshinaga Y."/>
            <person name="Zwiers L.-H."/>
            <person name="Turgeon B."/>
            <person name="Goodwin S."/>
            <person name="Spatafora J."/>
            <person name="Crous P."/>
            <person name="Grigoriev I."/>
        </authorList>
    </citation>
    <scope>NUCLEOTIDE SEQUENCE</scope>
    <source>
        <strain evidence="3">CBS 113979</strain>
    </source>
</reference>
<protein>
    <submittedName>
        <fullName evidence="3">Carbohydrate-binding module family 21 protein</fullName>
    </submittedName>
</protein>
<name>A0A6G1GK44_9PEZI</name>
<feature type="compositionally biased region" description="Low complexity" evidence="1">
    <location>
        <begin position="182"/>
        <end position="191"/>
    </location>
</feature>
<dbReference type="InterPro" id="IPR050782">
    <property type="entry name" value="PP1_regulatory_subunit_3"/>
</dbReference>
<organism evidence="3 4">
    <name type="scientific">Aulographum hederae CBS 113979</name>
    <dbReference type="NCBI Taxonomy" id="1176131"/>
    <lineage>
        <taxon>Eukaryota</taxon>
        <taxon>Fungi</taxon>
        <taxon>Dikarya</taxon>
        <taxon>Ascomycota</taxon>
        <taxon>Pezizomycotina</taxon>
        <taxon>Dothideomycetes</taxon>
        <taxon>Pleosporomycetidae</taxon>
        <taxon>Aulographales</taxon>
        <taxon>Aulographaceae</taxon>
    </lineage>
</organism>
<dbReference type="AlphaFoldDB" id="A0A6G1GK44"/>
<feature type="region of interest" description="Disordered" evidence="1">
    <location>
        <begin position="548"/>
        <end position="599"/>
    </location>
</feature>
<feature type="compositionally biased region" description="Polar residues" evidence="1">
    <location>
        <begin position="60"/>
        <end position="85"/>
    </location>
</feature>
<feature type="compositionally biased region" description="Polar residues" evidence="1">
    <location>
        <begin position="643"/>
        <end position="658"/>
    </location>
</feature>
<dbReference type="Proteomes" id="UP000800041">
    <property type="component" value="Unassembled WGS sequence"/>
</dbReference>
<dbReference type="GO" id="GO:0005979">
    <property type="term" value="P:regulation of glycogen biosynthetic process"/>
    <property type="evidence" value="ECO:0007669"/>
    <property type="project" value="TreeGrafter"/>
</dbReference>
<dbReference type="GO" id="GO:0008157">
    <property type="term" value="F:protein phosphatase 1 binding"/>
    <property type="evidence" value="ECO:0007669"/>
    <property type="project" value="TreeGrafter"/>
</dbReference>
<feature type="region of interest" description="Disordered" evidence="1">
    <location>
        <begin position="138"/>
        <end position="253"/>
    </location>
</feature>
<dbReference type="PROSITE" id="PS51159">
    <property type="entry name" value="CBM21"/>
    <property type="match status" value="1"/>
</dbReference>
<proteinExistence type="predicted"/>
<keyword evidence="4" id="KW-1185">Reference proteome</keyword>
<evidence type="ECO:0000256" key="1">
    <source>
        <dbReference type="SAM" id="MobiDB-lite"/>
    </source>
</evidence>
<feature type="region of interest" description="Disordered" evidence="1">
    <location>
        <begin position="1"/>
        <end position="85"/>
    </location>
</feature>
<feature type="compositionally biased region" description="Gly residues" evidence="1">
    <location>
        <begin position="441"/>
        <end position="451"/>
    </location>
</feature>